<dbReference type="SUPFAM" id="SSF48264">
    <property type="entry name" value="Cytochrome P450"/>
    <property type="match status" value="2"/>
</dbReference>
<feature type="transmembrane region" description="Helical" evidence="14">
    <location>
        <begin position="6"/>
        <end position="22"/>
    </location>
</feature>
<dbReference type="PRINTS" id="PR00463">
    <property type="entry name" value="EP450I"/>
</dbReference>
<dbReference type="InterPro" id="IPR001128">
    <property type="entry name" value="Cyt_P450"/>
</dbReference>
<evidence type="ECO:0000256" key="7">
    <source>
        <dbReference type="ARBA" id="ARBA00022824"/>
    </source>
</evidence>
<evidence type="ECO:0000256" key="5">
    <source>
        <dbReference type="ARBA" id="ARBA00022617"/>
    </source>
</evidence>
<reference evidence="15 16" key="1">
    <citation type="submission" date="2015-09" db="EMBL/GenBank/DDBJ databases">
        <title>Trachymyrmex cornetzi WGS genome.</title>
        <authorList>
            <person name="Nygaard S."/>
            <person name="Hu H."/>
            <person name="Boomsma J."/>
            <person name="Zhang G."/>
        </authorList>
    </citation>
    <scope>NUCLEOTIDE SEQUENCE [LARGE SCALE GENOMIC DNA]</scope>
    <source>
        <strain evidence="15">Tcor2-1</strain>
        <tissue evidence="15">Whole body</tissue>
    </source>
</reference>
<dbReference type="Proteomes" id="UP000078492">
    <property type="component" value="Unassembled WGS sequence"/>
</dbReference>
<keyword evidence="9" id="KW-0560">Oxidoreductase</keyword>
<name>A0A151J8A9_9HYME</name>
<comment type="similarity">
    <text evidence="4">Belongs to the cytochrome P450 family.</text>
</comment>
<keyword evidence="14" id="KW-0812">Transmembrane</keyword>
<dbReference type="GO" id="GO:0016705">
    <property type="term" value="F:oxidoreductase activity, acting on paired donors, with incorporation or reduction of molecular oxygen"/>
    <property type="evidence" value="ECO:0007669"/>
    <property type="project" value="InterPro"/>
</dbReference>
<dbReference type="PANTHER" id="PTHR24292:SF54">
    <property type="entry name" value="CYP9F3-RELATED"/>
    <property type="match status" value="1"/>
</dbReference>
<keyword evidence="7" id="KW-0256">Endoplasmic reticulum</keyword>
<evidence type="ECO:0000256" key="3">
    <source>
        <dbReference type="ARBA" id="ARBA00004406"/>
    </source>
</evidence>
<dbReference type="InterPro" id="IPR050476">
    <property type="entry name" value="Insect_CytP450_Detox"/>
</dbReference>
<keyword evidence="6 13" id="KW-0479">Metal-binding</keyword>
<dbReference type="EMBL" id="KQ979548">
    <property type="protein sequence ID" value="KYN21066.1"/>
    <property type="molecule type" value="Genomic_DNA"/>
</dbReference>
<dbReference type="FunFam" id="1.10.630.10:FF:000042">
    <property type="entry name" value="Cytochrome P450"/>
    <property type="match status" value="2"/>
</dbReference>
<dbReference type="Gene3D" id="1.10.630.10">
    <property type="entry name" value="Cytochrome P450"/>
    <property type="match status" value="2"/>
</dbReference>
<evidence type="ECO:0000256" key="11">
    <source>
        <dbReference type="ARBA" id="ARBA00023033"/>
    </source>
</evidence>
<evidence type="ECO:0000256" key="9">
    <source>
        <dbReference type="ARBA" id="ARBA00023002"/>
    </source>
</evidence>
<dbReference type="GO" id="GO:0005789">
    <property type="term" value="C:endoplasmic reticulum membrane"/>
    <property type="evidence" value="ECO:0007669"/>
    <property type="project" value="UniProtKB-SubCell"/>
</dbReference>
<dbReference type="InterPro" id="IPR002401">
    <property type="entry name" value="Cyt_P450_E_grp-I"/>
</dbReference>
<evidence type="ECO:0000256" key="1">
    <source>
        <dbReference type="ARBA" id="ARBA00001971"/>
    </source>
</evidence>
<protein>
    <submittedName>
        <fullName evidence="15">Cytochrome P450 9e2</fullName>
    </submittedName>
</protein>
<dbReference type="Pfam" id="PF00067">
    <property type="entry name" value="p450"/>
    <property type="match status" value="2"/>
</dbReference>
<evidence type="ECO:0000256" key="10">
    <source>
        <dbReference type="ARBA" id="ARBA00023004"/>
    </source>
</evidence>
<keyword evidence="16" id="KW-1185">Reference proteome</keyword>
<evidence type="ECO:0000256" key="2">
    <source>
        <dbReference type="ARBA" id="ARBA00004174"/>
    </source>
</evidence>
<gene>
    <name evidence="15" type="ORF">ALC57_06562</name>
</gene>
<dbReference type="STRING" id="471704.A0A151J8A9"/>
<keyword evidence="5 13" id="KW-0349">Heme</keyword>
<dbReference type="InterPro" id="IPR017972">
    <property type="entry name" value="Cyt_P450_CS"/>
</dbReference>
<feature type="binding site" description="axial binding residue" evidence="13">
    <location>
        <position position="446"/>
    </location>
    <ligand>
        <name>heme</name>
        <dbReference type="ChEBI" id="CHEBI:30413"/>
    </ligand>
    <ligandPart>
        <name>Fe</name>
        <dbReference type="ChEBI" id="CHEBI:18248"/>
    </ligandPart>
</feature>
<dbReference type="GO" id="GO:0005506">
    <property type="term" value="F:iron ion binding"/>
    <property type="evidence" value="ECO:0007669"/>
    <property type="project" value="InterPro"/>
</dbReference>
<evidence type="ECO:0000256" key="4">
    <source>
        <dbReference type="ARBA" id="ARBA00010617"/>
    </source>
</evidence>
<evidence type="ECO:0000256" key="14">
    <source>
        <dbReference type="SAM" id="Phobius"/>
    </source>
</evidence>
<dbReference type="PROSITE" id="PS00086">
    <property type="entry name" value="CYTOCHROME_P450"/>
    <property type="match status" value="2"/>
</dbReference>
<comment type="cofactor">
    <cofactor evidence="1 13">
        <name>heme</name>
        <dbReference type="ChEBI" id="CHEBI:30413"/>
    </cofactor>
</comment>
<keyword evidence="10 13" id="KW-0408">Iron</keyword>
<accession>A0A151J8A9</accession>
<dbReference type="PRINTS" id="PR00385">
    <property type="entry name" value="P450"/>
</dbReference>
<keyword evidence="8" id="KW-0492">Microsome</keyword>
<evidence type="ECO:0000256" key="8">
    <source>
        <dbReference type="ARBA" id="ARBA00022848"/>
    </source>
</evidence>
<proteinExistence type="inferred from homology"/>
<dbReference type="InterPro" id="IPR036396">
    <property type="entry name" value="Cyt_P450_sf"/>
</dbReference>
<evidence type="ECO:0000313" key="16">
    <source>
        <dbReference type="Proteomes" id="UP000078492"/>
    </source>
</evidence>
<comment type="subcellular location">
    <subcellularLocation>
        <location evidence="3">Endoplasmic reticulum membrane</location>
        <topology evidence="3">Peripheral membrane protein</topology>
    </subcellularLocation>
    <subcellularLocation>
        <location evidence="2">Microsome membrane</location>
        <topology evidence="2">Peripheral membrane protein</topology>
    </subcellularLocation>
</comment>
<dbReference type="CDD" id="cd11056">
    <property type="entry name" value="CYP6-like"/>
    <property type="match status" value="2"/>
</dbReference>
<dbReference type="GO" id="GO:0020037">
    <property type="term" value="F:heme binding"/>
    <property type="evidence" value="ECO:0007669"/>
    <property type="project" value="InterPro"/>
</dbReference>
<keyword evidence="14" id="KW-1133">Transmembrane helix</keyword>
<dbReference type="PANTHER" id="PTHR24292">
    <property type="entry name" value="CYTOCHROME P450"/>
    <property type="match status" value="1"/>
</dbReference>
<dbReference type="GO" id="GO:0004497">
    <property type="term" value="F:monooxygenase activity"/>
    <property type="evidence" value="ECO:0007669"/>
    <property type="project" value="UniProtKB-KW"/>
</dbReference>
<evidence type="ECO:0000256" key="13">
    <source>
        <dbReference type="PIRSR" id="PIRSR602401-1"/>
    </source>
</evidence>
<sequence length="1014" mass="117765">MESSTLLLTILTAIICLYYFVLNKFKSSYFERLNIPHLRPIPLLGNMAPFAFRRISHMELLQKMYNLFPDTKFFGLYDFLTPIFVIRDLDLISTIAIKQFDNFCDHQSFVNEILDPIAGKNLFNLKGDHWREMRKLLSPSFTSSKMKMMFELMCQCAENLTNFVTQSGEAAKTYDMKDLLSKYTNDTIATCAFGIEVDSFKNSNNEFFLLGKEALNFNKPWLAFKLQMQLNFPQLAKLIKLRMFGPKVENFFKNVVATTVKARNEQGIVRPDMIQLMMENRNNDNGPEFDINEMTAQAFVFFLAGFDTLSTVMCFITREIGINPDVQGRLKEEIDDVLKQTNGKPTYEAINRMKYLDAVINETQRLYSLAHFLDRKCVKETELPPATLDGKPIVIKPGDRIWFPVFALHRDSKYYQHPDKFDPDRFLNGDVDNSVYMPFGIGPRICIGNRFALMEIKIMLFYLLWHCDIEPDVKTRIPLTFEKKILAMWPAGDFWLKLRPKKSKISVTPSIICLYYFVLNKFKSSYFERLNIPHLRPIPLLGNMAPFAFRRISHAELLQKMYNLFPDTKFFGLYDFLTPIFVIRDPDLISTIAIKQFDNFCDHQSFVNEILDPIAGKNLFNLKGDHWREMRKLLSPSFTSSKMKMMFELMCQCTENLTNFVITQSGEAAKTYDMKDLLSKYTNDTIATCAFGIEVDSFKNPNNEFFLLGKEALNFNKPWFAFKLQMHRNFPQLAKLIKLRMFGPKVENFFKNVVATTVKARNEQGIVRPDMIQLMMENRNNDNGPEFDINEMTAQAFVFFLAGFDTLSTVMCFITREIGINPDVQGRLKEEIDDVLKQTNGKPTYEAINRMKYLDAVINETQRLYSLARILDRKCVKETELPPATTDGKPIVVKPGDRIWFPVFALHRDSKYYQHPDKFDPDRFLNGDVDNSVYMPFGIGPRICIGNRFALMEIKIMLFYLLWHCDIEPDVKTRIPLKFEKKILSLWPVGGFWLKLRPKKSKISVTPCLSNGQN</sequence>
<dbReference type="AlphaFoldDB" id="A0A151J8A9"/>
<keyword evidence="11" id="KW-0503">Monooxygenase</keyword>
<evidence type="ECO:0000256" key="12">
    <source>
        <dbReference type="ARBA" id="ARBA00023136"/>
    </source>
</evidence>
<organism evidence="15 16">
    <name type="scientific">Trachymyrmex cornetzi</name>
    <dbReference type="NCBI Taxonomy" id="471704"/>
    <lineage>
        <taxon>Eukaryota</taxon>
        <taxon>Metazoa</taxon>
        <taxon>Ecdysozoa</taxon>
        <taxon>Arthropoda</taxon>
        <taxon>Hexapoda</taxon>
        <taxon>Insecta</taxon>
        <taxon>Pterygota</taxon>
        <taxon>Neoptera</taxon>
        <taxon>Endopterygota</taxon>
        <taxon>Hymenoptera</taxon>
        <taxon>Apocrita</taxon>
        <taxon>Aculeata</taxon>
        <taxon>Formicoidea</taxon>
        <taxon>Formicidae</taxon>
        <taxon>Myrmicinae</taxon>
        <taxon>Trachymyrmex</taxon>
    </lineage>
</organism>
<evidence type="ECO:0000256" key="6">
    <source>
        <dbReference type="ARBA" id="ARBA00022723"/>
    </source>
</evidence>
<evidence type="ECO:0000313" key="15">
    <source>
        <dbReference type="EMBL" id="KYN21066.1"/>
    </source>
</evidence>
<keyword evidence="12 14" id="KW-0472">Membrane</keyword>